<feature type="repeat" description="ANK" evidence="4">
    <location>
        <begin position="190"/>
        <end position="222"/>
    </location>
</feature>
<evidence type="ECO:0000256" key="1">
    <source>
        <dbReference type="ARBA" id="ARBA00008078"/>
    </source>
</evidence>
<dbReference type="Gene3D" id="3.40.1350.10">
    <property type="match status" value="1"/>
</dbReference>
<comment type="similarity">
    <text evidence="1">Belongs to the tRNA-intron endonuclease family.</text>
</comment>
<dbReference type="InterPro" id="IPR006677">
    <property type="entry name" value="tRNA_intron_Endonuc_cat-like"/>
</dbReference>
<protein>
    <recommendedName>
        <fullName evidence="2">tRNA-intron lyase</fullName>
        <ecNumber evidence="2">4.6.1.16</ecNumber>
    </recommendedName>
</protein>
<dbReference type="SUPFAM" id="SSF53032">
    <property type="entry name" value="tRNA-intron endonuclease catalytic domain-like"/>
    <property type="match status" value="1"/>
</dbReference>
<dbReference type="SUPFAM" id="SSF48403">
    <property type="entry name" value="Ankyrin repeat"/>
    <property type="match status" value="1"/>
</dbReference>
<keyword evidence="4" id="KW-0040">ANK repeat</keyword>
<dbReference type="AlphaFoldDB" id="A0ABD1ZBW2"/>
<dbReference type="InterPro" id="IPR036770">
    <property type="entry name" value="Ankyrin_rpt-contain_sf"/>
</dbReference>
<dbReference type="PANTHER" id="PTHR21227:SF0">
    <property type="entry name" value="TRNA-SPLICING ENDONUCLEASE SUBUNIT SEN2"/>
    <property type="match status" value="1"/>
</dbReference>
<evidence type="ECO:0000256" key="2">
    <source>
        <dbReference type="ARBA" id="ARBA00012573"/>
    </source>
</evidence>
<evidence type="ECO:0000256" key="4">
    <source>
        <dbReference type="PROSITE-ProRule" id="PRU00023"/>
    </source>
</evidence>
<dbReference type="EC" id="4.6.1.16" evidence="2"/>
<feature type="domain" description="tRNA intron endonuclease catalytic" evidence="5">
    <location>
        <begin position="385"/>
        <end position="469"/>
    </location>
</feature>
<dbReference type="PROSITE" id="PS50297">
    <property type="entry name" value="ANK_REP_REGION"/>
    <property type="match status" value="2"/>
</dbReference>
<dbReference type="InterPro" id="IPR002110">
    <property type="entry name" value="Ankyrin_rpt"/>
</dbReference>
<dbReference type="InterPro" id="IPR036167">
    <property type="entry name" value="tRNA_intron_Endo_cat-like_sf"/>
</dbReference>
<evidence type="ECO:0000259" key="5">
    <source>
        <dbReference type="Pfam" id="PF01974"/>
    </source>
</evidence>
<dbReference type="EMBL" id="JBHFFA010000002">
    <property type="protein sequence ID" value="KAL2644889.1"/>
    <property type="molecule type" value="Genomic_DNA"/>
</dbReference>
<dbReference type="PROSITE" id="PS50088">
    <property type="entry name" value="ANK_REPEAT"/>
    <property type="match status" value="2"/>
</dbReference>
<feature type="repeat" description="ANK" evidence="4">
    <location>
        <begin position="156"/>
        <end position="188"/>
    </location>
</feature>
<name>A0ABD1ZBW2_9MARC</name>
<evidence type="ECO:0000313" key="6">
    <source>
        <dbReference type="EMBL" id="KAL2644889.1"/>
    </source>
</evidence>
<dbReference type="Pfam" id="PF12796">
    <property type="entry name" value="Ank_2"/>
    <property type="match status" value="1"/>
</dbReference>
<accession>A0ABD1ZBW2</accession>
<evidence type="ECO:0000313" key="7">
    <source>
        <dbReference type="Proteomes" id="UP001605036"/>
    </source>
</evidence>
<gene>
    <name evidence="6" type="ORF">R1flu_012476</name>
</gene>
<comment type="catalytic activity">
    <reaction evidence="3">
        <text>pretRNA = a 3'-half-tRNA molecule with a 5'-OH end + a 5'-half-tRNA molecule with a 2',3'-cyclic phosphate end + an intron with a 2',3'-cyclic phosphate and a 5'-hydroxyl terminus.</text>
        <dbReference type="EC" id="4.6.1.16"/>
    </reaction>
</comment>
<dbReference type="CDD" id="cd22363">
    <property type="entry name" value="tRNA-intron_lyase_C"/>
    <property type="match status" value="1"/>
</dbReference>
<keyword evidence="7" id="KW-1185">Reference proteome</keyword>
<dbReference type="Gene3D" id="1.25.40.20">
    <property type="entry name" value="Ankyrin repeat-containing domain"/>
    <property type="match status" value="1"/>
</dbReference>
<evidence type="ECO:0000256" key="3">
    <source>
        <dbReference type="ARBA" id="ARBA00034031"/>
    </source>
</evidence>
<dbReference type="GO" id="GO:0000213">
    <property type="term" value="F:tRNA-intron lyase activity"/>
    <property type="evidence" value="ECO:0007669"/>
    <property type="project" value="UniProtKB-EC"/>
</dbReference>
<dbReference type="Proteomes" id="UP001605036">
    <property type="component" value="Unassembled WGS sequence"/>
</dbReference>
<dbReference type="SMART" id="SM00248">
    <property type="entry name" value="ANK"/>
    <property type="match status" value="3"/>
</dbReference>
<dbReference type="InterPro" id="IPR006676">
    <property type="entry name" value="tRNA_splic"/>
</dbReference>
<organism evidence="6 7">
    <name type="scientific">Riccia fluitans</name>
    <dbReference type="NCBI Taxonomy" id="41844"/>
    <lineage>
        <taxon>Eukaryota</taxon>
        <taxon>Viridiplantae</taxon>
        <taxon>Streptophyta</taxon>
        <taxon>Embryophyta</taxon>
        <taxon>Marchantiophyta</taxon>
        <taxon>Marchantiopsida</taxon>
        <taxon>Marchantiidae</taxon>
        <taxon>Marchantiales</taxon>
        <taxon>Ricciaceae</taxon>
        <taxon>Riccia</taxon>
    </lineage>
</organism>
<dbReference type="GO" id="GO:0005634">
    <property type="term" value="C:nucleus"/>
    <property type="evidence" value="ECO:0007669"/>
    <property type="project" value="UniProtKB-ARBA"/>
</dbReference>
<dbReference type="PANTHER" id="PTHR21227">
    <property type="entry name" value="TRNA-SPLICING ENDONUCLEASE SUBUNIT SEN2"/>
    <property type="match status" value="1"/>
</dbReference>
<dbReference type="InterPro" id="IPR011856">
    <property type="entry name" value="tRNA_endonuc-like_dom_sf"/>
</dbReference>
<dbReference type="PRINTS" id="PR01415">
    <property type="entry name" value="ANKYRIN"/>
</dbReference>
<comment type="caution">
    <text evidence="6">The sequence shown here is derived from an EMBL/GenBank/DDBJ whole genome shotgun (WGS) entry which is preliminary data.</text>
</comment>
<proteinExistence type="inferred from homology"/>
<dbReference type="Pfam" id="PF01974">
    <property type="entry name" value="tRNA_int_endo"/>
    <property type="match status" value="1"/>
</dbReference>
<sequence length="514" mass="57035">MLQFSRTEDIYSNLVSSDEAPCSPPFAPISSNFHNFCAGLSSGESLLLPYLRKEIPAVLVTALRSPVIFLLSCSPRQPDPSVCPVQVYPCTLVPICMKNGCGCSSGGVGKSWQVAESLPEMDFQRSLAGTAQVEDLPRMQKLLDKGANVNGDDTNSGYSPLHYSARQGHVKACRLLLQHGASVDWRTSAGKATSLHRAAYAGNLEVVKLLLQYGADPTAQDSDGHTPISKARMQGHEDIVKLLTPSSDHAEEKKSLWRTCRENLRVNQPLKKYGRFKRSKNSSVLLLTNWEQAQLLNRACIGRPYPPATAPPPPSAPAYPPPIPGFDDPDAKDGLQLFQLALEEGFFLSHEMKCIKIYQQTSKGEKVFLNDVVLWRRMLKKRLHFAHYYKAYSHLRSRRWVVTSGIQFGADFMAYRHHPGLVHSDYAVLVMSGEEKASRVSTWTEMHAMGRLCGSVAKTLLLMYVKRKDAAVDLTFPSCLEDFDVETVEAFVSFEIIAGVEEDSLFHGKPSLAF</sequence>
<dbReference type="NCBIfam" id="TIGR00324">
    <property type="entry name" value="endA"/>
    <property type="match status" value="1"/>
</dbReference>
<reference evidence="6 7" key="1">
    <citation type="submission" date="2024-09" db="EMBL/GenBank/DDBJ databases">
        <title>Chromosome-scale assembly of Riccia fluitans.</title>
        <authorList>
            <person name="Paukszto L."/>
            <person name="Sawicki J."/>
            <person name="Karawczyk K."/>
            <person name="Piernik-Szablinska J."/>
            <person name="Szczecinska M."/>
            <person name="Mazdziarz M."/>
        </authorList>
    </citation>
    <scope>NUCLEOTIDE SEQUENCE [LARGE SCALE GENOMIC DNA]</scope>
    <source>
        <strain evidence="6">Rf_01</strain>
        <tissue evidence="6">Aerial parts of the thallus</tissue>
    </source>
</reference>